<evidence type="ECO:0000313" key="3">
    <source>
        <dbReference type="Proteomes" id="UP000287243"/>
    </source>
</evidence>
<dbReference type="InterPro" id="IPR050248">
    <property type="entry name" value="Polysacc_deacetylase_ArnD"/>
</dbReference>
<dbReference type="GO" id="GO:0005975">
    <property type="term" value="P:carbohydrate metabolic process"/>
    <property type="evidence" value="ECO:0007669"/>
    <property type="project" value="InterPro"/>
</dbReference>
<organism evidence="2 3">
    <name type="scientific">Velamenicoccus archaeovorus</name>
    <dbReference type="NCBI Taxonomy" id="1930593"/>
    <lineage>
        <taxon>Bacteria</taxon>
        <taxon>Pseudomonadati</taxon>
        <taxon>Candidatus Omnitrophota</taxon>
        <taxon>Candidatus Velamenicoccus</taxon>
    </lineage>
</organism>
<keyword evidence="3" id="KW-1185">Reference proteome</keyword>
<dbReference type="Proteomes" id="UP000287243">
    <property type="component" value="Chromosome"/>
</dbReference>
<dbReference type="InterPro" id="IPR002509">
    <property type="entry name" value="NODB_dom"/>
</dbReference>
<protein>
    <submittedName>
        <fullName evidence="2">Peptidoglycan-N-acetylglucosamine deacetylase</fullName>
    </submittedName>
</protein>
<dbReference type="KEGG" id="vai:BU251_06355"/>
<dbReference type="PROSITE" id="PS51677">
    <property type="entry name" value="NODB"/>
    <property type="match status" value="1"/>
</dbReference>
<feature type="domain" description="NodB homology" evidence="1">
    <location>
        <begin position="9"/>
        <end position="196"/>
    </location>
</feature>
<name>A0A410P7S4_VELA1</name>
<gene>
    <name evidence="2" type="ORF">BU251_06355</name>
</gene>
<accession>A0A410P7S4</accession>
<dbReference type="InterPro" id="IPR011330">
    <property type="entry name" value="Glyco_hydro/deAcase_b/a-brl"/>
</dbReference>
<dbReference type="CDD" id="cd10917">
    <property type="entry name" value="CE4_NodB_like_6s_7s"/>
    <property type="match status" value="1"/>
</dbReference>
<dbReference type="Gene3D" id="3.20.20.370">
    <property type="entry name" value="Glycoside hydrolase/deacetylase"/>
    <property type="match status" value="1"/>
</dbReference>
<dbReference type="GO" id="GO:0016810">
    <property type="term" value="F:hydrolase activity, acting on carbon-nitrogen (but not peptide) bonds"/>
    <property type="evidence" value="ECO:0007669"/>
    <property type="project" value="InterPro"/>
</dbReference>
<dbReference type="Pfam" id="PF01522">
    <property type="entry name" value="Polysacc_deac_1"/>
    <property type="match status" value="1"/>
</dbReference>
<dbReference type="EMBL" id="CP019384">
    <property type="protein sequence ID" value="QAT18044.1"/>
    <property type="molecule type" value="Genomic_DNA"/>
</dbReference>
<reference evidence="2 3" key="1">
    <citation type="submission" date="2017-01" db="EMBL/GenBank/DDBJ databases">
        <title>First insights into the biology of 'candidatus Vampirococcus archaeovorus'.</title>
        <authorList>
            <person name="Kizina J."/>
            <person name="Jordan S."/>
            <person name="Stueber K."/>
            <person name="Reinhardt R."/>
            <person name="Harder J."/>
        </authorList>
    </citation>
    <scope>NUCLEOTIDE SEQUENCE [LARGE SCALE GENOMIC DNA]</scope>
    <source>
        <strain evidence="2 3">LiM</strain>
    </source>
</reference>
<evidence type="ECO:0000313" key="2">
    <source>
        <dbReference type="EMBL" id="QAT18044.1"/>
    </source>
</evidence>
<dbReference type="PANTHER" id="PTHR10587">
    <property type="entry name" value="GLYCOSYL TRANSFERASE-RELATED"/>
    <property type="match status" value="1"/>
</dbReference>
<evidence type="ECO:0000259" key="1">
    <source>
        <dbReference type="PROSITE" id="PS51677"/>
    </source>
</evidence>
<sequence>MYHERVKEKVVALTFDDGPSPLWTPRILDVLKDAGVKATFFMLGEHVKKYPDVARRVAREGHTIGNHTYDHHVLLYYHPQELESEIRRTEDIIKEVTGVRTQYFRPPKAWMTPSEKRLVRSMGYEIILWSLNSKDWVTFDDKYMIKYLMHHVRPGDIILFHDSGGVFSIEGGDRDETVLAVMRLIERLKEKGWRFVTVDELVKMRLNDAQNSGKH</sequence>
<dbReference type="AlphaFoldDB" id="A0A410P7S4"/>
<dbReference type="SUPFAM" id="SSF88713">
    <property type="entry name" value="Glycoside hydrolase/deacetylase"/>
    <property type="match status" value="1"/>
</dbReference>
<proteinExistence type="predicted"/>